<dbReference type="HAMAP" id="MF_01966">
    <property type="entry name" value="NADHX_epimerase"/>
    <property type="match status" value="1"/>
</dbReference>
<dbReference type="EC" id="5.1.99.6" evidence="19"/>
<dbReference type="PROSITE" id="PS51385">
    <property type="entry name" value="YJEF_N"/>
    <property type="match status" value="1"/>
</dbReference>
<proteinExistence type="inferred from homology"/>
<gene>
    <name evidence="17" type="primary">nnrD</name>
    <name evidence="18" type="synonym">nnrE</name>
    <name evidence="22" type="ORF">SAMN05421781_1162</name>
</gene>
<evidence type="ECO:0000313" key="23">
    <source>
        <dbReference type="Proteomes" id="UP000199488"/>
    </source>
</evidence>
<dbReference type="GO" id="GO:0005524">
    <property type="term" value="F:ATP binding"/>
    <property type="evidence" value="ECO:0007669"/>
    <property type="project" value="UniProtKB-UniRule"/>
</dbReference>
<comment type="function">
    <text evidence="14 19">Bifunctional enzyme that catalyzes the epimerization of the S- and R-forms of NAD(P)HX and the dehydration of the S-form of NAD(P)HX at the expense of ADP, which is converted to AMP. This allows the repair of both epimers of NAD(P)HX, a damaged form of NAD(P)H that is a result of enzymatic or heat-dependent hydration.</text>
</comment>
<comment type="cofactor">
    <cofactor evidence="18 19">
        <name>K(+)</name>
        <dbReference type="ChEBI" id="CHEBI:29103"/>
    </cofactor>
    <text evidence="18 19">Binds 1 potassium ion per subunit.</text>
</comment>
<evidence type="ECO:0000259" key="20">
    <source>
        <dbReference type="PROSITE" id="PS51383"/>
    </source>
</evidence>
<evidence type="ECO:0000256" key="10">
    <source>
        <dbReference type="ARBA" id="ARBA00023027"/>
    </source>
</evidence>
<keyword evidence="9 18" id="KW-0630">Potassium</keyword>
<feature type="binding site" evidence="18">
    <location>
        <position position="158"/>
    </location>
    <ligand>
        <name>(6S)-NADPHX</name>
        <dbReference type="ChEBI" id="CHEBI:64076"/>
    </ligand>
</feature>
<feature type="binding site" evidence="18">
    <location>
        <position position="125"/>
    </location>
    <ligand>
        <name>K(+)</name>
        <dbReference type="ChEBI" id="CHEBI:29103"/>
    </ligand>
</feature>
<evidence type="ECO:0000256" key="14">
    <source>
        <dbReference type="ARBA" id="ARBA00025153"/>
    </source>
</evidence>
<feature type="binding site" evidence="17">
    <location>
        <position position="447"/>
    </location>
    <ligand>
        <name>(6S)-NADPHX</name>
        <dbReference type="ChEBI" id="CHEBI:64076"/>
    </ligand>
</feature>
<keyword evidence="6 17" id="KW-0547">Nucleotide-binding</keyword>
<keyword evidence="12 17" id="KW-0456">Lyase</keyword>
<dbReference type="STRING" id="1122204.SAMN05421781_1162"/>
<sequence>MQVVTSKEMQQLDQYTIETLGMKEELLMENAGRAAAGDIYDMYPEAHTAVIFAGKGNNGGDGFVIGRTLSSLGWNVYVYLLAEEDALSGGALYHKDLYRACGLPLTAGTGVPEPESPEEGIIYIDAMLGTGIHGELKEPFYSAAKWLNSVTAPVVAVDIPTGVPANEEELPGMAVNADATVILEAPTLSTYLYPASHYYGEIRIVPIGVPRASWNALDQKRQTWDLTDAAKSLPERTQESHKGDNGKGLLIAGAYNMPGAPAIASNACLHAGIGLLTTSVPASALSAVASHVLEATYFPLPETEDGQVADLQETPFPWDGMDGVAAGSGLGRTESTRVLTKRLLTETQTPLVLDADGLYFLPELEAEMANREHPLILTPHPGEMGRLTGLSPKEINAERFTVSREYARKFSCYLVLKGPNTIITTPEGRQYVSTSGSSALAKGGSGDALTGIVLAMMLQGPTLEEGVCNAVYAHGLAAEIAIREGISDYSFTASNLIDYLPKALAFIQAQKK</sequence>
<feature type="domain" description="YjeF C-terminal" evidence="20">
    <location>
        <begin position="225"/>
        <end position="507"/>
    </location>
</feature>
<dbReference type="AlphaFoldDB" id="A0A1H2SYZ5"/>
<comment type="catalytic activity">
    <reaction evidence="16 17 19">
        <text>(6S)-NADPHX + ADP = AMP + phosphate + NADPH + H(+)</text>
        <dbReference type="Rhea" id="RHEA:32235"/>
        <dbReference type="ChEBI" id="CHEBI:15378"/>
        <dbReference type="ChEBI" id="CHEBI:43474"/>
        <dbReference type="ChEBI" id="CHEBI:57783"/>
        <dbReference type="ChEBI" id="CHEBI:64076"/>
        <dbReference type="ChEBI" id="CHEBI:456215"/>
        <dbReference type="ChEBI" id="CHEBI:456216"/>
        <dbReference type="EC" id="4.2.1.136"/>
    </reaction>
</comment>
<dbReference type="InterPro" id="IPR004443">
    <property type="entry name" value="YjeF_N_dom"/>
</dbReference>
<dbReference type="CDD" id="cd01171">
    <property type="entry name" value="YXKO-related"/>
    <property type="match status" value="1"/>
</dbReference>
<dbReference type="InterPro" id="IPR029056">
    <property type="entry name" value="Ribokinase-like"/>
</dbReference>
<feature type="binding site" evidence="17">
    <location>
        <position position="446"/>
    </location>
    <ligand>
        <name>AMP</name>
        <dbReference type="ChEBI" id="CHEBI:456215"/>
    </ligand>
</feature>
<keyword evidence="5 18" id="KW-0479">Metal-binding</keyword>
<dbReference type="SUPFAM" id="SSF53613">
    <property type="entry name" value="Ribokinase-like"/>
    <property type="match status" value="1"/>
</dbReference>
<evidence type="ECO:0000256" key="18">
    <source>
        <dbReference type="HAMAP-Rule" id="MF_01966"/>
    </source>
</evidence>
<evidence type="ECO:0000256" key="9">
    <source>
        <dbReference type="ARBA" id="ARBA00022958"/>
    </source>
</evidence>
<comment type="catalytic activity">
    <reaction evidence="1 18 19">
        <text>(6R)-NADHX = (6S)-NADHX</text>
        <dbReference type="Rhea" id="RHEA:32215"/>
        <dbReference type="ChEBI" id="CHEBI:64074"/>
        <dbReference type="ChEBI" id="CHEBI:64075"/>
        <dbReference type="EC" id="5.1.99.6"/>
    </reaction>
</comment>
<comment type="similarity">
    <text evidence="17">Belongs to the NnrD/CARKD family.</text>
</comment>
<comment type="similarity">
    <text evidence="18">Belongs to the NnrE/AIBP family.</text>
</comment>
<comment type="subunit">
    <text evidence="17">Homotetramer.</text>
</comment>
<dbReference type="InterPro" id="IPR036652">
    <property type="entry name" value="YjeF_N_dom_sf"/>
</dbReference>
<dbReference type="GO" id="GO:0046496">
    <property type="term" value="P:nicotinamide nucleotide metabolic process"/>
    <property type="evidence" value="ECO:0007669"/>
    <property type="project" value="UniProtKB-UniRule"/>
</dbReference>
<protein>
    <recommendedName>
        <fullName evidence="19">Bifunctional NAD(P)H-hydrate repair enzyme</fullName>
    </recommendedName>
    <alternativeName>
        <fullName evidence="19">Nicotinamide nucleotide repair protein</fullName>
    </alternativeName>
    <domain>
        <recommendedName>
            <fullName evidence="19">ADP-dependent (S)-NAD(P)H-hydrate dehydratase</fullName>
            <ecNumber evidence="19">4.2.1.136</ecNumber>
        </recommendedName>
        <alternativeName>
            <fullName evidence="19">ADP-dependent NAD(P)HX dehydratase</fullName>
        </alternativeName>
    </domain>
    <domain>
        <recommendedName>
            <fullName evidence="19">NAD(P)H-hydrate epimerase</fullName>
            <ecNumber evidence="19">5.1.99.6</ecNumber>
        </recommendedName>
    </domain>
</protein>
<evidence type="ECO:0000256" key="2">
    <source>
        <dbReference type="ARBA" id="ARBA00000909"/>
    </source>
</evidence>
<comment type="similarity">
    <text evidence="4 19">In the C-terminal section; belongs to the NnrD/CARKD family.</text>
</comment>
<dbReference type="Pfam" id="PF01256">
    <property type="entry name" value="Carb_kinase"/>
    <property type="match status" value="1"/>
</dbReference>
<accession>A0A1H2SYZ5</accession>
<evidence type="ECO:0000256" key="8">
    <source>
        <dbReference type="ARBA" id="ARBA00022857"/>
    </source>
</evidence>
<dbReference type="EMBL" id="FNNC01000002">
    <property type="protein sequence ID" value="SDW36818.1"/>
    <property type="molecule type" value="Genomic_DNA"/>
</dbReference>
<feature type="binding site" evidence="17">
    <location>
        <position position="260"/>
    </location>
    <ligand>
        <name>(6S)-NADPHX</name>
        <dbReference type="ChEBI" id="CHEBI:64076"/>
    </ligand>
</feature>
<keyword evidence="10 17" id="KW-0520">NAD</keyword>
<comment type="cofactor">
    <cofactor evidence="17">
        <name>Mg(2+)</name>
        <dbReference type="ChEBI" id="CHEBI:18420"/>
    </cofactor>
</comment>
<feature type="binding site" evidence="18">
    <location>
        <begin position="129"/>
        <end position="135"/>
    </location>
    <ligand>
        <name>(6S)-NADPHX</name>
        <dbReference type="ChEBI" id="CHEBI:64076"/>
    </ligand>
</feature>
<comment type="similarity">
    <text evidence="3 19">In the N-terminal section; belongs to the NnrE/AIBP family.</text>
</comment>
<dbReference type="PROSITE" id="PS51383">
    <property type="entry name" value="YJEF_C_3"/>
    <property type="match status" value="1"/>
</dbReference>
<keyword evidence="23" id="KW-1185">Reference proteome</keyword>
<evidence type="ECO:0000256" key="6">
    <source>
        <dbReference type="ARBA" id="ARBA00022741"/>
    </source>
</evidence>
<dbReference type="InterPro" id="IPR030677">
    <property type="entry name" value="Nnr"/>
</dbReference>
<feature type="binding site" evidence="18">
    <location>
        <begin position="57"/>
        <end position="61"/>
    </location>
    <ligand>
        <name>(6S)-NADPHX</name>
        <dbReference type="ChEBI" id="CHEBI:64076"/>
    </ligand>
</feature>
<feature type="binding site" evidence="17">
    <location>
        <begin position="417"/>
        <end position="421"/>
    </location>
    <ligand>
        <name>AMP</name>
        <dbReference type="ChEBI" id="CHEBI:456215"/>
    </ligand>
</feature>
<keyword evidence="7 17" id="KW-0067">ATP-binding</keyword>
<evidence type="ECO:0000256" key="11">
    <source>
        <dbReference type="ARBA" id="ARBA00023235"/>
    </source>
</evidence>
<reference evidence="22 23" key="1">
    <citation type="submission" date="2016-10" db="EMBL/GenBank/DDBJ databases">
        <authorList>
            <person name="de Groot N.N."/>
        </authorList>
    </citation>
    <scope>NUCLEOTIDE SEQUENCE [LARGE SCALE GENOMIC DNA]</scope>
    <source>
        <strain evidence="22 23">DSM 23126</strain>
    </source>
</reference>
<evidence type="ECO:0000256" key="3">
    <source>
        <dbReference type="ARBA" id="ARBA00006001"/>
    </source>
</evidence>
<dbReference type="NCBIfam" id="TIGR00196">
    <property type="entry name" value="yjeF_cterm"/>
    <property type="match status" value="1"/>
</dbReference>
<dbReference type="EC" id="4.2.1.136" evidence="19"/>
<dbReference type="NCBIfam" id="TIGR00197">
    <property type="entry name" value="yjeF_nterm"/>
    <property type="match status" value="1"/>
</dbReference>
<evidence type="ECO:0000256" key="19">
    <source>
        <dbReference type="PIRNR" id="PIRNR017184"/>
    </source>
</evidence>
<evidence type="ECO:0000259" key="21">
    <source>
        <dbReference type="PROSITE" id="PS51385"/>
    </source>
</evidence>
<dbReference type="HAMAP" id="MF_01965">
    <property type="entry name" value="NADHX_dehydratase"/>
    <property type="match status" value="1"/>
</dbReference>
<evidence type="ECO:0000256" key="1">
    <source>
        <dbReference type="ARBA" id="ARBA00000013"/>
    </source>
</evidence>
<evidence type="ECO:0000313" key="22">
    <source>
        <dbReference type="EMBL" id="SDW36818.1"/>
    </source>
</evidence>
<keyword evidence="11 18" id="KW-0413">Isomerase</keyword>
<comment type="catalytic activity">
    <reaction evidence="15 17 19">
        <text>(6S)-NADHX + ADP = AMP + phosphate + NADH + H(+)</text>
        <dbReference type="Rhea" id="RHEA:32223"/>
        <dbReference type="ChEBI" id="CHEBI:15378"/>
        <dbReference type="ChEBI" id="CHEBI:43474"/>
        <dbReference type="ChEBI" id="CHEBI:57945"/>
        <dbReference type="ChEBI" id="CHEBI:64074"/>
        <dbReference type="ChEBI" id="CHEBI:456215"/>
        <dbReference type="ChEBI" id="CHEBI:456216"/>
        <dbReference type="EC" id="4.2.1.136"/>
    </reaction>
</comment>
<dbReference type="Gene3D" id="3.40.50.10260">
    <property type="entry name" value="YjeF N-terminal domain"/>
    <property type="match status" value="1"/>
</dbReference>
<comment type="function">
    <text evidence="17">Catalyzes the dehydration of the S-form of NAD(P)HX at the expense of ADP, which is converted to AMP. Together with NAD(P)HX epimerase, which catalyzes the epimerization of the S- and R-forms, the enzyme allows the repair of both epimers of NAD(P)HX, a damaged form of NAD(P)H that is a result of enzymatic or heat-dependent hydration.</text>
</comment>
<organism evidence="22 23">
    <name type="scientific">Marinococcus luteus</name>
    <dbReference type="NCBI Taxonomy" id="1122204"/>
    <lineage>
        <taxon>Bacteria</taxon>
        <taxon>Bacillati</taxon>
        <taxon>Bacillota</taxon>
        <taxon>Bacilli</taxon>
        <taxon>Bacillales</taxon>
        <taxon>Bacillaceae</taxon>
        <taxon>Marinococcus</taxon>
    </lineage>
</organism>
<dbReference type="PANTHER" id="PTHR12592">
    <property type="entry name" value="ATP-DEPENDENT (S)-NAD(P)H-HYDRATE DEHYDRATASE FAMILY MEMBER"/>
    <property type="match status" value="1"/>
</dbReference>
<dbReference type="GO" id="GO:0052855">
    <property type="term" value="F:ADP-dependent NAD(P)H-hydrate dehydratase activity"/>
    <property type="evidence" value="ECO:0007669"/>
    <property type="project" value="UniProtKB-UniRule"/>
</dbReference>
<dbReference type="InterPro" id="IPR000631">
    <property type="entry name" value="CARKD"/>
</dbReference>
<dbReference type="Pfam" id="PF03853">
    <property type="entry name" value="YjeF_N"/>
    <property type="match status" value="1"/>
</dbReference>
<dbReference type="GO" id="GO:0052856">
    <property type="term" value="F:NAD(P)HX epimerase activity"/>
    <property type="evidence" value="ECO:0007669"/>
    <property type="project" value="UniProtKB-UniRule"/>
</dbReference>
<dbReference type="GO" id="GO:0046872">
    <property type="term" value="F:metal ion binding"/>
    <property type="evidence" value="ECO:0007669"/>
    <property type="project" value="UniProtKB-UniRule"/>
</dbReference>
<keyword evidence="13" id="KW-0511">Multifunctional enzyme</keyword>
<feature type="binding site" evidence="17">
    <location>
        <position position="329"/>
    </location>
    <ligand>
        <name>(6S)-NADPHX</name>
        <dbReference type="ChEBI" id="CHEBI:64076"/>
    </ligand>
</feature>
<dbReference type="Proteomes" id="UP000199488">
    <property type="component" value="Unassembled WGS sequence"/>
</dbReference>
<evidence type="ECO:0000256" key="13">
    <source>
        <dbReference type="ARBA" id="ARBA00023268"/>
    </source>
</evidence>
<evidence type="ECO:0000256" key="16">
    <source>
        <dbReference type="ARBA" id="ARBA00049209"/>
    </source>
</evidence>
<dbReference type="Gene3D" id="3.40.1190.20">
    <property type="match status" value="1"/>
</dbReference>
<comment type="caution">
    <text evidence="18">Lacks conserved residue(s) required for the propagation of feature annotation.</text>
</comment>
<dbReference type="SUPFAM" id="SSF64153">
    <property type="entry name" value="YjeF N-terminal domain-like"/>
    <property type="match status" value="1"/>
</dbReference>
<comment type="function">
    <text evidence="18">Catalyzes the epimerization of the S- and R-forms of NAD(P)HX, a damaged form of NAD(P)H that is a result of enzymatic or heat-dependent hydration. This is a prerequisite for the S-specific NAD(P)H-hydrate dehydratase to allow the repair of both epimers of NAD(P)HX.</text>
</comment>
<evidence type="ECO:0000256" key="5">
    <source>
        <dbReference type="ARBA" id="ARBA00022723"/>
    </source>
</evidence>
<evidence type="ECO:0000256" key="4">
    <source>
        <dbReference type="ARBA" id="ARBA00009524"/>
    </source>
</evidence>
<evidence type="ECO:0000256" key="7">
    <source>
        <dbReference type="ARBA" id="ARBA00022840"/>
    </source>
</evidence>
<name>A0A1H2SYZ5_9BACI</name>
<evidence type="ECO:0000256" key="17">
    <source>
        <dbReference type="HAMAP-Rule" id="MF_01965"/>
    </source>
</evidence>
<dbReference type="GO" id="GO:0110051">
    <property type="term" value="P:metabolite repair"/>
    <property type="evidence" value="ECO:0007669"/>
    <property type="project" value="TreeGrafter"/>
</dbReference>
<feature type="domain" description="YjeF N-terminal" evidence="21">
    <location>
        <begin position="9"/>
        <end position="215"/>
    </location>
</feature>
<dbReference type="PIRSF" id="PIRSF017184">
    <property type="entry name" value="Nnr"/>
    <property type="match status" value="1"/>
</dbReference>
<evidence type="ECO:0000256" key="12">
    <source>
        <dbReference type="ARBA" id="ARBA00023239"/>
    </source>
</evidence>
<dbReference type="PANTHER" id="PTHR12592:SF0">
    <property type="entry name" value="ATP-DEPENDENT (S)-NAD(P)H-HYDRATE DEHYDRATASE"/>
    <property type="match status" value="1"/>
</dbReference>
<keyword evidence="8 17" id="KW-0521">NADP</keyword>
<comment type="catalytic activity">
    <reaction evidence="2 18 19">
        <text>(6R)-NADPHX = (6S)-NADPHX</text>
        <dbReference type="Rhea" id="RHEA:32227"/>
        <dbReference type="ChEBI" id="CHEBI:64076"/>
        <dbReference type="ChEBI" id="CHEBI:64077"/>
        <dbReference type="EC" id="5.1.99.6"/>
    </reaction>
</comment>
<feature type="binding site" evidence="17">
    <location>
        <position position="380"/>
    </location>
    <ligand>
        <name>(6S)-NADPHX</name>
        <dbReference type="ChEBI" id="CHEBI:64076"/>
    </ligand>
</feature>
<evidence type="ECO:0000256" key="15">
    <source>
        <dbReference type="ARBA" id="ARBA00048238"/>
    </source>
</evidence>
<dbReference type="RefSeq" id="WP_176967663.1">
    <property type="nucleotide sequence ID" value="NZ_FNNC01000002.1"/>
</dbReference>
<feature type="binding site" evidence="18">
    <location>
        <position position="161"/>
    </location>
    <ligand>
        <name>K(+)</name>
        <dbReference type="ChEBI" id="CHEBI:29103"/>
    </ligand>
</feature>
<feature type="binding site" evidence="18">
    <location>
        <position position="58"/>
    </location>
    <ligand>
        <name>K(+)</name>
        <dbReference type="ChEBI" id="CHEBI:29103"/>
    </ligand>
</feature>